<dbReference type="FunFam" id="3.40.30.10:FF:000032">
    <property type="entry name" value="Protein disulfide-isomerase A6 homolog"/>
    <property type="match status" value="1"/>
</dbReference>
<keyword evidence="9" id="KW-0413">Isomerase</keyword>
<dbReference type="GO" id="GO:0005788">
    <property type="term" value="C:endoplasmic reticulum lumen"/>
    <property type="evidence" value="ECO:0007669"/>
    <property type="project" value="UniProtKB-SubCell"/>
</dbReference>
<keyword evidence="10" id="KW-0676">Redox-active center</keyword>
<dbReference type="EMBL" id="CAJNOJ010000041">
    <property type="protein sequence ID" value="CAF0932515.1"/>
    <property type="molecule type" value="Genomic_DNA"/>
</dbReference>
<dbReference type="EC" id="5.3.4.1" evidence="4"/>
<keyword evidence="5" id="KW-0732">Signal</keyword>
<gene>
    <name evidence="13" type="ORF">EDS130_LOCUS11372</name>
</gene>
<accession>A0A814BVG4</accession>
<organism evidence="13 14">
    <name type="scientific">Adineta ricciae</name>
    <name type="common">Rotifer</name>
    <dbReference type="NCBI Taxonomy" id="249248"/>
    <lineage>
        <taxon>Eukaryota</taxon>
        <taxon>Metazoa</taxon>
        <taxon>Spiralia</taxon>
        <taxon>Gnathifera</taxon>
        <taxon>Rotifera</taxon>
        <taxon>Eurotatoria</taxon>
        <taxon>Bdelloidea</taxon>
        <taxon>Adinetida</taxon>
        <taxon>Adinetidae</taxon>
        <taxon>Adineta</taxon>
    </lineage>
</organism>
<dbReference type="PANTHER" id="PTHR45815">
    <property type="entry name" value="PROTEIN DISULFIDE-ISOMERASE A6"/>
    <property type="match status" value="1"/>
</dbReference>
<dbReference type="InterPro" id="IPR036249">
    <property type="entry name" value="Thioredoxin-like_sf"/>
</dbReference>
<dbReference type="AlphaFoldDB" id="A0A814BVG4"/>
<dbReference type="PRINTS" id="PR00421">
    <property type="entry name" value="THIOREDOXIN"/>
</dbReference>
<dbReference type="InterPro" id="IPR013766">
    <property type="entry name" value="Thioredoxin_domain"/>
</dbReference>
<dbReference type="CDD" id="cd02983">
    <property type="entry name" value="P5_C"/>
    <property type="match status" value="1"/>
</dbReference>
<dbReference type="NCBIfam" id="TIGR01126">
    <property type="entry name" value="pdi_dom"/>
    <property type="match status" value="1"/>
</dbReference>
<dbReference type="Pfam" id="PF00085">
    <property type="entry name" value="Thioredoxin"/>
    <property type="match status" value="2"/>
</dbReference>
<evidence type="ECO:0000256" key="9">
    <source>
        <dbReference type="ARBA" id="ARBA00023235"/>
    </source>
</evidence>
<evidence type="ECO:0000256" key="1">
    <source>
        <dbReference type="ARBA" id="ARBA00001182"/>
    </source>
</evidence>
<evidence type="ECO:0000256" key="3">
    <source>
        <dbReference type="ARBA" id="ARBA00006347"/>
    </source>
</evidence>
<keyword evidence="8" id="KW-1015">Disulfide bond</keyword>
<dbReference type="OrthoDB" id="10264505at2759"/>
<evidence type="ECO:0000256" key="5">
    <source>
        <dbReference type="ARBA" id="ARBA00022729"/>
    </source>
</evidence>
<evidence type="ECO:0000256" key="8">
    <source>
        <dbReference type="ARBA" id="ARBA00023157"/>
    </source>
</evidence>
<evidence type="ECO:0000259" key="12">
    <source>
        <dbReference type="PROSITE" id="PS51352"/>
    </source>
</evidence>
<dbReference type="GO" id="GO:0015035">
    <property type="term" value="F:protein-disulfide reductase activity"/>
    <property type="evidence" value="ECO:0007669"/>
    <property type="project" value="TreeGrafter"/>
</dbReference>
<evidence type="ECO:0000313" key="13">
    <source>
        <dbReference type="EMBL" id="CAF0932515.1"/>
    </source>
</evidence>
<dbReference type="GO" id="GO:0003756">
    <property type="term" value="F:protein disulfide isomerase activity"/>
    <property type="evidence" value="ECO:0007669"/>
    <property type="project" value="UniProtKB-EC"/>
</dbReference>
<dbReference type="PROSITE" id="PS51352">
    <property type="entry name" value="THIOREDOXIN_2"/>
    <property type="match status" value="2"/>
</dbReference>
<evidence type="ECO:0000256" key="2">
    <source>
        <dbReference type="ARBA" id="ARBA00004319"/>
    </source>
</evidence>
<keyword evidence="6" id="KW-0677">Repeat</keyword>
<evidence type="ECO:0000256" key="7">
    <source>
        <dbReference type="ARBA" id="ARBA00022824"/>
    </source>
</evidence>
<proteinExistence type="inferred from homology"/>
<feature type="domain" description="Thioredoxin" evidence="12">
    <location>
        <begin position="160"/>
        <end position="287"/>
    </location>
</feature>
<dbReference type="Pfam" id="PF24541">
    <property type="entry name" value="Thioredox_PDIA6_C"/>
    <property type="match status" value="1"/>
</dbReference>
<evidence type="ECO:0000256" key="6">
    <source>
        <dbReference type="ARBA" id="ARBA00022737"/>
    </source>
</evidence>
<comment type="subcellular location">
    <subcellularLocation>
        <location evidence="2">Endoplasmic reticulum lumen</location>
    </subcellularLocation>
</comment>
<evidence type="ECO:0000313" key="14">
    <source>
        <dbReference type="Proteomes" id="UP000663852"/>
    </source>
</evidence>
<feature type="domain" description="Thioredoxin" evidence="12">
    <location>
        <begin position="25"/>
        <end position="156"/>
    </location>
</feature>
<dbReference type="InterPro" id="IPR057305">
    <property type="entry name" value="Thioredox_PDIA6_C"/>
</dbReference>
<dbReference type="FunFam" id="3.40.30.10:FF:000050">
    <property type="entry name" value="protein disulfide-isomerase A6 isoform X1"/>
    <property type="match status" value="1"/>
</dbReference>
<evidence type="ECO:0000256" key="10">
    <source>
        <dbReference type="ARBA" id="ARBA00023284"/>
    </source>
</evidence>
<dbReference type="InterPro" id="IPR017937">
    <property type="entry name" value="Thioredoxin_CS"/>
</dbReference>
<dbReference type="Proteomes" id="UP000663852">
    <property type="component" value="Unassembled WGS sequence"/>
</dbReference>
<evidence type="ECO:0000256" key="4">
    <source>
        <dbReference type="ARBA" id="ARBA00012723"/>
    </source>
</evidence>
<comment type="catalytic activity">
    <reaction evidence="1">
        <text>Catalyzes the rearrangement of -S-S- bonds in proteins.</text>
        <dbReference type="EC" id="5.3.4.1"/>
    </reaction>
</comment>
<dbReference type="PANTHER" id="PTHR45815:SF3">
    <property type="entry name" value="PROTEIN DISULFIDE-ISOMERASE A6"/>
    <property type="match status" value="1"/>
</dbReference>
<dbReference type="GO" id="GO:0034976">
    <property type="term" value="P:response to endoplasmic reticulum stress"/>
    <property type="evidence" value="ECO:0007669"/>
    <property type="project" value="TreeGrafter"/>
</dbReference>
<keyword evidence="7" id="KW-0256">Endoplasmic reticulum</keyword>
<comment type="similarity">
    <text evidence="3 11">Belongs to the protein disulfide isomerase family.</text>
</comment>
<dbReference type="InterPro" id="IPR005788">
    <property type="entry name" value="PDI_thioredoxin-like_dom"/>
</dbReference>
<protein>
    <recommendedName>
        <fullName evidence="4">protein disulfide-isomerase</fullName>
        <ecNumber evidence="4">5.3.4.1</ecNumber>
    </recommendedName>
</protein>
<evidence type="ECO:0000256" key="11">
    <source>
        <dbReference type="RuleBase" id="RU004208"/>
    </source>
</evidence>
<dbReference type="PROSITE" id="PS00194">
    <property type="entry name" value="THIOREDOXIN_1"/>
    <property type="match status" value="1"/>
</dbReference>
<dbReference type="Gene3D" id="3.40.30.10">
    <property type="entry name" value="Glutaredoxin"/>
    <property type="match status" value="2"/>
</dbReference>
<dbReference type="CDD" id="cd03001">
    <property type="entry name" value="PDI_a_P5"/>
    <property type="match status" value="2"/>
</dbReference>
<dbReference type="SUPFAM" id="SSF52833">
    <property type="entry name" value="Thioredoxin-like"/>
    <property type="match status" value="3"/>
</dbReference>
<name>A0A814BVG4_ADIRI</name>
<sequence length="467" mass="51479">MTTEIVELKCWLKDLYLFSRSNIAMYPSQLCLILCLIVSTNGFYSSSDDVIELDPSNFDRLVTQSSDLWFIEFYASWCGHCRNLAPEWKRVATALKGIVKVGAIDADTHKSFGHQYGVSGFPTIKIFGNNKRSPTDYQGGRTADAIVEQALNQLRTIANERLGKRGGSSSGSGTGGKDTIELTEDNFDSTVLESEDVWLVEFMAPWCGHCKKLAPEWSRAATELKGKVKLGVVDATVHTQLAQRYGVQGFPTIKFFPGGRKDGQAEEYDGGRTSDDIVAWALDKAQANIPPPDVVEITSQQVLDDNCAEKQLCIISFLPHILDCQSACRNQHITMLKSFAESYKRNGWGWLWVEGALQSKLEQSVGIGGFGYPAQVAINARKGKYVVLKGSFSQAGISTFLKELSAGRLTSPLIPLTGVEDGKLPTIVDSKPWDGEDGKLDIIEDIDLSDVNLDDENENDKEKKIDL</sequence>
<reference evidence="13" key="1">
    <citation type="submission" date="2021-02" db="EMBL/GenBank/DDBJ databases">
        <authorList>
            <person name="Nowell W R."/>
        </authorList>
    </citation>
    <scope>NUCLEOTIDE SEQUENCE</scope>
</reference>
<comment type="caution">
    <text evidence="13">The sequence shown here is derived from an EMBL/GenBank/DDBJ whole genome shotgun (WGS) entry which is preliminary data.</text>
</comment>